<protein>
    <submittedName>
        <fullName evidence="1">Uncharacterized protein</fullName>
    </submittedName>
</protein>
<organism evidence="1">
    <name type="scientific">Anguilla anguilla</name>
    <name type="common">European freshwater eel</name>
    <name type="synonym">Muraena anguilla</name>
    <dbReference type="NCBI Taxonomy" id="7936"/>
    <lineage>
        <taxon>Eukaryota</taxon>
        <taxon>Metazoa</taxon>
        <taxon>Chordata</taxon>
        <taxon>Craniata</taxon>
        <taxon>Vertebrata</taxon>
        <taxon>Euteleostomi</taxon>
        <taxon>Actinopterygii</taxon>
        <taxon>Neopterygii</taxon>
        <taxon>Teleostei</taxon>
        <taxon>Anguilliformes</taxon>
        <taxon>Anguillidae</taxon>
        <taxon>Anguilla</taxon>
    </lineage>
</organism>
<sequence>MPDAALETCRWPTGCKDQLWV</sequence>
<reference evidence="1" key="1">
    <citation type="submission" date="2014-11" db="EMBL/GenBank/DDBJ databases">
        <authorList>
            <person name="Amaro Gonzalez C."/>
        </authorList>
    </citation>
    <scope>NUCLEOTIDE SEQUENCE</scope>
</reference>
<reference evidence="1" key="2">
    <citation type="journal article" date="2015" name="Fish Shellfish Immunol.">
        <title>Early steps in the European eel (Anguilla anguilla)-Vibrio vulnificus interaction in the gills: Role of the RtxA13 toxin.</title>
        <authorList>
            <person name="Callol A."/>
            <person name="Pajuelo D."/>
            <person name="Ebbesson L."/>
            <person name="Teles M."/>
            <person name="MacKenzie S."/>
            <person name="Amaro C."/>
        </authorList>
    </citation>
    <scope>NUCLEOTIDE SEQUENCE</scope>
</reference>
<proteinExistence type="predicted"/>
<dbReference type="AlphaFoldDB" id="A0A0E9UTU6"/>
<evidence type="ECO:0000313" key="1">
    <source>
        <dbReference type="EMBL" id="JAH69269.1"/>
    </source>
</evidence>
<name>A0A0E9UTU6_ANGAN</name>
<accession>A0A0E9UTU6</accession>
<dbReference type="EMBL" id="GBXM01039308">
    <property type="protein sequence ID" value="JAH69269.1"/>
    <property type="molecule type" value="Transcribed_RNA"/>
</dbReference>